<sequence length="203" mass="22995">MVFKNGCCCPQHAEWGYGTVDPKQLFRLTYPEERFCGVGRCSSFGHKGRIRKICVFCRERIRLQKRCETLEAASSSHEEEFCDDSLTLDGSLQHEESCDVFYPLAEIGEDVSALSELKSSEDKACQVPETVQIRQGYESLGVRRKRDLRSEIMSEMDKLLENYTSLGDKGAQAIMRDILSSQNFRASLVTCSQAMKAAMMTNF</sequence>
<accession>A0A9X0ABA4</accession>
<dbReference type="AlphaFoldDB" id="A0A9X0ABA4"/>
<reference evidence="1" key="1">
    <citation type="submission" date="2023-01" db="EMBL/GenBank/DDBJ databases">
        <title>Genome assembly of the deep-sea coral Lophelia pertusa.</title>
        <authorList>
            <person name="Herrera S."/>
            <person name="Cordes E."/>
        </authorList>
    </citation>
    <scope>NUCLEOTIDE SEQUENCE</scope>
    <source>
        <strain evidence="1">USNM1676648</strain>
        <tissue evidence="1">Polyp</tissue>
    </source>
</reference>
<dbReference type="Proteomes" id="UP001163046">
    <property type="component" value="Unassembled WGS sequence"/>
</dbReference>
<dbReference type="OrthoDB" id="6012004at2759"/>
<proteinExistence type="predicted"/>
<comment type="caution">
    <text evidence="1">The sequence shown here is derived from an EMBL/GenBank/DDBJ whole genome shotgun (WGS) entry which is preliminary data.</text>
</comment>
<organism evidence="1 2">
    <name type="scientific">Desmophyllum pertusum</name>
    <dbReference type="NCBI Taxonomy" id="174260"/>
    <lineage>
        <taxon>Eukaryota</taxon>
        <taxon>Metazoa</taxon>
        <taxon>Cnidaria</taxon>
        <taxon>Anthozoa</taxon>
        <taxon>Hexacorallia</taxon>
        <taxon>Scleractinia</taxon>
        <taxon>Caryophylliina</taxon>
        <taxon>Caryophylliidae</taxon>
        <taxon>Desmophyllum</taxon>
    </lineage>
</organism>
<evidence type="ECO:0000313" key="2">
    <source>
        <dbReference type="Proteomes" id="UP001163046"/>
    </source>
</evidence>
<name>A0A9X0ABA4_9CNID</name>
<protein>
    <submittedName>
        <fullName evidence="1">Uncharacterized protein</fullName>
    </submittedName>
</protein>
<gene>
    <name evidence="1" type="ORF">OS493_000689</name>
</gene>
<dbReference type="EMBL" id="MU825396">
    <property type="protein sequence ID" value="KAJ7394854.1"/>
    <property type="molecule type" value="Genomic_DNA"/>
</dbReference>
<keyword evidence="2" id="KW-1185">Reference proteome</keyword>
<evidence type="ECO:0000313" key="1">
    <source>
        <dbReference type="EMBL" id="KAJ7394854.1"/>
    </source>
</evidence>